<organism evidence="2 3">
    <name type="scientific">Adhaeretor mobilis</name>
    <dbReference type="NCBI Taxonomy" id="1930276"/>
    <lineage>
        <taxon>Bacteria</taxon>
        <taxon>Pseudomonadati</taxon>
        <taxon>Planctomycetota</taxon>
        <taxon>Planctomycetia</taxon>
        <taxon>Pirellulales</taxon>
        <taxon>Lacipirellulaceae</taxon>
        <taxon>Adhaeretor</taxon>
    </lineage>
</organism>
<dbReference type="GO" id="GO:0004553">
    <property type="term" value="F:hydrolase activity, hydrolyzing O-glycosyl compounds"/>
    <property type="evidence" value="ECO:0007669"/>
    <property type="project" value="InterPro"/>
</dbReference>
<dbReference type="AlphaFoldDB" id="A0A517N190"/>
<reference evidence="2 3" key="1">
    <citation type="submission" date="2019-02" db="EMBL/GenBank/DDBJ databases">
        <title>Deep-cultivation of Planctomycetes and their phenomic and genomic characterization uncovers novel biology.</title>
        <authorList>
            <person name="Wiegand S."/>
            <person name="Jogler M."/>
            <person name="Boedeker C."/>
            <person name="Pinto D."/>
            <person name="Vollmers J."/>
            <person name="Rivas-Marin E."/>
            <person name="Kohn T."/>
            <person name="Peeters S.H."/>
            <person name="Heuer A."/>
            <person name="Rast P."/>
            <person name="Oberbeckmann S."/>
            <person name="Bunk B."/>
            <person name="Jeske O."/>
            <person name="Meyerdierks A."/>
            <person name="Storesund J.E."/>
            <person name="Kallscheuer N."/>
            <person name="Luecker S."/>
            <person name="Lage O.M."/>
            <person name="Pohl T."/>
            <person name="Merkel B.J."/>
            <person name="Hornburger P."/>
            <person name="Mueller R.-W."/>
            <person name="Bruemmer F."/>
            <person name="Labrenz M."/>
            <person name="Spormann A.M."/>
            <person name="Op den Camp H."/>
            <person name="Overmann J."/>
            <person name="Amann R."/>
            <person name="Jetten M.S.M."/>
            <person name="Mascher T."/>
            <person name="Medema M.H."/>
            <person name="Devos D.P."/>
            <person name="Kaster A.-K."/>
            <person name="Ovreas L."/>
            <person name="Rohde M."/>
            <person name="Galperin M.Y."/>
            <person name="Jogler C."/>
        </authorList>
    </citation>
    <scope>NUCLEOTIDE SEQUENCE [LARGE SCALE GENOMIC DNA]</scope>
    <source>
        <strain evidence="2 3">HG15A2</strain>
    </source>
</reference>
<dbReference type="Gene3D" id="3.20.20.80">
    <property type="entry name" value="Glycosidases"/>
    <property type="match status" value="1"/>
</dbReference>
<gene>
    <name evidence="2" type="ORF">HG15A2_42430</name>
</gene>
<dbReference type="Proteomes" id="UP000319852">
    <property type="component" value="Chromosome"/>
</dbReference>
<dbReference type="Pfam" id="PF14587">
    <property type="entry name" value="Glyco_hydr_30_2"/>
    <property type="match status" value="1"/>
</dbReference>
<protein>
    <recommendedName>
        <fullName evidence="1">Endo-beta-1,6-galactanase-like domain-containing protein</fullName>
    </recommendedName>
</protein>
<name>A0A517N190_9BACT</name>
<sequence length="1021" mass="110775">MFSYQNRPRLQYSLLVGLDTRNPTTKRNQHLSFLRILFALLAIVAYCSSAPLARAIDIGTTTSYHNHRFEYWGTSLAWWGNEVGGQSNAQGREDLVDIFFDPNNGLGMNFLRYNIGAGSNPDTSIQNITRPGAKMDGWVPDQPTDFSDTSTWQWDWNADATQRLILDMAIDHGVSNVEAFANSAPWWLTRNLQSNGISGGGSNLSTARNDEFAHYMLEVVDHFETNLGIHFETLAPMNEPGSGFWNGNSNQEGMGVPAGFYQDRLIKEFGSEIANRGTNIKLVGLEETSTDQSADSWNNGSLTNTAKSYLSQVNTHSYGFNGASLPSDSQNLFNAVSPDGLKIYATEYGTGQGATRLARQINNDIRYLDAAGWTYWQAIEDNNGSGWGLALSNFNGNNPRFDVQDQYFAFKQYSAFIRPGSEIIELANQDDITAAYDPRTGITNVVVNNEGGDNTSQQYSFDVLDRQVLSTRLIRTTDEDNSLRTDAYAALGPATASNNNVSFDAVGNAVTSVVIYHRPNLVENPSLDLGSSNNGTKVIAGWQAEGNALFANVEDNSGDGSGSALMLTNSVGNTGRISQSGIGDADVDLTGVAYQLSLDVQFANEDSAHYDADTYLALEFYGADDETLASISLQDSETEIDPAFAVKRDGFESSVDGSDPNDTVYRTYLSGRFVAPEGTRFVRPVIRFDGVESGSNNVVNLDNVRLQEVHPEATARVWNAEGSGDWSGDDNWTNHAKVDNNAWAYFGNAIDQASTVTIASTTYAQGVTFFSDHEYQLQGSGQLTTGHPTESSAIDARMGSHRISVDTSLVGSVDVQVLPGASLVFDGGLDLNGHDLTKLGAGLLDLSVGFEMGSGQINSYTTLEALIAIGSDAVLDGDFQLLLAPGQTLELGDTFELLSYNSLSDTFDNLFLPSLADGLAWDIDYGASLLMVEIVNATSEGDFDGDGNVDGVDFLYWQQHGLSASELTEWQDNYGSMAPQPSSAVVPEPSTFVLCFFAITIPLSLATLRNQPTQKSLRKVN</sequence>
<feature type="domain" description="Endo-beta-1,6-galactanase-like" evidence="1">
    <location>
        <begin position="67"/>
        <end position="309"/>
    </location>
</feature>
<dbReference type="KEGG" id="amob:HG15A2_42430"/>
<accession>A0A517N190</accession>
<dbReference type="InterPro" id="IPR039514">
    <property type="entry name" value="6GAL-like"/>
</dbReference>
<dbReference type="InterPro" id="IPR017853">
    <property type="entry name" value="GH"/>
</dbReference>
<dbReference type="EMBL" id="CP036263">
    <property type="protein sequence ID" value="QDT00901.1"/>
    <property type="molecule type" value="Genomic_DNA"/>
</dbReference>
<dbReference type="PANTHER" id="PTHR42767">
    <property type="entry name" value="ENDO-BETA-1,6-GALACTANASE"/>
    <property type="match status" value="1"/>
</dbReference>
<dbReference type="InterPro" id="IPR039743">
    <property type="entry name" value="6GAL/EXGAL"/>
</dbReference>
<dbReference type="SUPFAM" id="SSF51445">
    <property type="entry name" value="(Trans)glycosidases"/>
    <property type="match status" value="1"/>
</dbReference>
<dbReference type="PANTHER" id="PTHR42767:SF1">
    <property type="entry name" value="ENDO-BETA-1,6-GALACTANASE-LIKE DOMAIN-CONTAINING PROTEIN"/>
    <property type="match status" value="1"/>
</dbReference>
<dbReference type="PROSITE" id="PS00018">
    <property type="entry name" value="EF_HAND_1"/>
    <property type="match status" value="1"/>
</dbReference>
<dbReference type="OrthoDB" id="9806701at2"/>
<evidence type="ECO:0000313" key="3">
    <source>
        <dbReference type="Proteomes" id="UP000319852"/>
    </source>
</evidence>
<dbReference type="InterPro" id="IPR018247">
    <property type="entry name" value="EF_Hand_1_Ca_BS"/>
</dbReference>
<evidence type="ECO:0000259" key="1">
    <source>
        <dbReference type="Pfam" id="PF14587"/>
    </source>
</evidence>
<keyword evidence="3" id="KW-1185">Reference proteome</keyword>
<evidence type="ECO:0000313" key="2">
    <source>
        <dbReference type="EMBL" id="QDT00901.1"/>
    </source>
</evidence>
<proteinExistence type="predicted"/>